<proteinExistence type="predicted"/>
<name>A0A0A9DA29_ARUDO</name>
<evidence type="ECO:0000313" key="1">
    <source>
        <dbReference type="EMBL" id="JAD84641.1"/>
    </source>
</evidence>
<dbReference type="AlphaFoldDB" id="A0A0A9DA29"/>
<reference evidence="1" key="1">
    <citation type="submission" date="2014-09" db="EMBL/GenBank/DDBJ databases">
        <authorList>
            <person name="Magalhaes I.L.F."/>
            <person name="Oliveira U."/>
            <person name="Santos F.R."/>
            <person name="Vidigal T.H.D.A."/>
            <person name="Brescovit A.D."/>
            <person name="Santos A.J."/>
        </authorList>
    </citation>
    <scope>NUCLEOTIDE SEQUENCE</scope>
    <source>
        <tissue evidence="1">Shoot tissue taken approximately 20 cm above the soil surface</tissue>
    </source>
</reference>
<organism evidence="1">
    <name type="scientific">Arundo donax</name>
    <name type="common">Giant reed</name>
    <name type="synonym">Donax arundinaceus</name>
    <dbReference type="NCBI Taxonomy" id="35708"/>
    <lineage>
        <taxon>Eukaryota</taxon>
        <taxon>Viridiplantae</taxon>
        <taxon>Streptophyta</taxon>
        <taxon>Embryophyta</taxon>
        <taxon>Tracheophyta</taxon>
        <taxon>Spermatophyta</taxon>
        <taxon>Magnoliopsida</taxon>
        <taxon>Liliopsida</taxon>
        <taxon>Poales</taxon>
        <taxon>Poaceae</taxon>
        <taxon>PACMAD clade</taxon>
        <taxon>Arundinoideae</taxon>
        <taxon>Arundineae</taxon>
        <taxon>Arundo</taxon>
    </lineage>
</organism>
<dbReference type="EMBL" id="GBRH01213254">
    <property type="protein sequence ID" value="JAD84641.1"/>
    <property type="molecule type" value="Transcribed_RNA"/>
</dbReference>
<sequence length="83" mass="9108">MSMPISVSTSPRLDSNACVGSLGGLRLLFFYPMSPSVAFRSEVVVTKVFYSGGMHFSFTDVIPGICKIQKFRTKIRSNTPAKN</sequence>
<protein>
    <submittedName>
        <fullName evidence="1">Uncharacterized protein</fullName>
    </submittedName>
</protein>
<accession>A0A0A9DA29</accession>
<reference evidence="1" key="2">
    <citation type="journal article" date="2015" name="Data Brief">
        <title>Shoot transcriptome of the giant reed, Arundo donax.</title>
        <authorList>
            <person name="Barrero R.A."/>
            <person name="Guerrero F.D."/>
            <person name="Moolhuijzen P."/>
            <person name="Goolsby J.A."/>
            <person name="Tidwell J."/>
            <person name="Bellgard S.E."/>
            <person name="Bellgard M.I."/>
        </authorList>
    </citation>
    <scope>NUCLEOTIDE SEQUENCE</scope>
    <source>
        <tissue evidence="1">Shoot tissue taken approximately 20 cm above the soil surface</tissue>
    </source>
</reference>